<protein>
    <submittedName>
        <fullName evidence="2">Uncharacterized protein</fullName>
    </submittedName>
</protein>
<dbReference type="EMBL" id="UINC01008272">
    <property type="protein sequence ID" value="SVA37261.1"/>
    <property type="molecule type" value="Genomic_DNA"/>
</dbReference>
<evidence type="ECO:0000256" key="1">
    <source>
        <dbReference type="SAM" id="Phobius"/>
    </source>
</evidence>
<feature type="transmembrane region" description="Helical" evidence="1">
    <location>
        <begin position="158"/>
        <end position="179"/>
    </location>
</feature>
<keyword evidence="1" id="KW-0812">Transmembrane</keyword>
<accession>A0A381VB88</accession>
<feature type="transmembrane region" description="Helical" evidence="1">
    <location>
        <begin position="60"/>
        <end position="78"/>
    </location>
</feature>
<feature type="transmembrane region" description="Helical" evidence="1">
    <location>
        <begin position="33"/>
        <end position="51"/>
    </location>
</feature>
<feature type="transmembrane region" description="Helical" evidence="1">
    <location>
        <begin position="84"/>
        <end position="101"/>
    </location>
</feature>
<keyword evidence="1" id="KW-0472">Membrane</keyword>
<reference evidence="2" key="1">
    <citation type="submission" date="2018-05" db="EMBL/GenBank/DDBJ databases">
        <authorList>
            <person name="Lanie J.A."/>
            <person name="Ng W.-L."/>
            <person name="Kazmierczak K.M."/>
            <person name="Andrzejewski T.M."/>
            <person name="Davidsen T.M."/>
            <person name="Wayne K.J."/>
            <person name="Tettelin H."/>
            <person name="Glass J.I."/>
            <person name="Rusch D."/>
            <person name="Podicherti R."/>
            <person name="Tsui H.-C.T."/>
            <person name="Winkler M.E."/>
        </authorList>
    </citation>
    <scope>NUCLEOTIDE SEQUENCE</scope>
</reference>
<organism evidence="2">
    <name type="scientific">marine metagenome</name>
    <dbReference type="NCBI Taxonomy" id="408172"/>
    <lineage>
        <taxon>unclassified sequences</taxon>
        <taxon>metagenomes</taxon>
        <taxon>ecological metagenomes</taxon>
    </lineage>
</organism>
<evidence type="ECO:0000313" key="2">
    <source>
        <dbReference type="EMBL" id="SVA37261.1"/>
    </source>
</evidence>
<sequence>MPDQILDAINGVDAKIALQIAVAAALLMLGRRLYWLFVAGVGFAVTMHLATQHFETPEEWLPLALAVVAGLAGALFVIFLQKLAITIAGFTSAAFFAYVVAENIGLSTENPQAALLAALLVGVLGAIFSRTLFDWALILLSSLTGSWFLLDPFELDPMLYRVVLMIVAVAGISIQANMLHRDRGKST</sequence>
<gene>
    <name evidence="2" type="ORF">METZ01_LOCUS90115</name>
</gene>
<feature type="transmembrane region" description="Helical" evidence="1">
    <location>
        <begin position="113"/>
        <end position="138"/>
    </location>
</feature>
<name>A0A381VB88_9ZZZZ</name>
<dbReference type="AlphaFoldDB" id="A0A381VB88"/>
<proteinExistence type="predicted"/>
<keyword evidence="1" id="KW-1133">Transmembrane helix</keyword>